<dbReference type="RefSeq" id="WP_016455607.1">
    <property type="nucleotide sequence ID" value="NZ_KE150269.1"/>
</dbReference>
<dbReference type="Pfam" id="PF02579">
    <property type="entry name" value="Nitro_FeMo-Co"/>
    <property type="match status" value="1"/>
</dbReference>
<reference evidence="2 3" key="1">
    <citation type="submission" date="2013-04" db="EMBL/GenBank/DDBJ databases">
        <title>The Genome Sequence of Propionimicrobium lymphophilum ACS-093-V-SCH5.</title>
        <authorList>
            <consortium name="The Broad Institute Genomics Platform"/>
            <person name="Earl A."/>
            <person name="Ward D."/>
            <person name="Feldgarden M."/>
            <person name="Gevers D."/>
            <person name="Saerens B."/>
            <person name="Vaneechoutte M."/>
            <person name="Walker B."/>
            <person name="Young S."/>
            <person name="Zeng Q."/>
            <person name="Gargeya S."/>
            <person name="Fitzgerald M."/>
            <person name="Haas B."/>
            <person name="Abouelleil A."/>
            <person name="Allen A.W."/>
            <person name="Alvarado L."/>
            <person name="Arachchi H.M."/>
            <person name="Berlin A.M."/>
            <person name="Chapman S.B."/>
            <person name="Gainer-Dewar J."/>
            <person name="Goldberg J."/>
            <person name="Griggs A."/>
            <person name="Gujja S."/>
            <person name="Hansen M."/>
            <person name="Howarth C."/>
            <person name="Imamovic A."/>
            <person name="Ireland A."/>
            <person name="Larimer J."/>
            <person name="McCowan C."/>
            <person name="Murphy C."/>
            <person name="Pearson M."/>
            <person name="Poon T.W."/>
            <person name="Priest M."/>
            <person name="Roberts A."/>
            <person name="Saif S."/>
            <person name="Shea T."/>
            <person name="Sisk P."/>
            <person name="Sykes S."/>
            <person name="Wortman J."/>
            <person name="Nusbaum C."/>
            <person name="Birren B."/>
        </authorList>
    </citation>
    <scope>NUCLEOTIDE SEQUENCE [LARGE SCALE GENOMIC DNA]</scope>
    <source>
        <strain evidence="2 3">ACS-093-V-SCH5</strain>
    </source>
</reference>
<dbReference type="Gene3D" id="3.30.420.130">
    <property type="entry name" value="Dinitrogenase iron-molybdenum cofactor biosynthesis domain"/>
    <property type="match status" value="1"/>
</dbReference>
<dbReference type="HOGENOM" id="CLU_1642226_0_0_11"/>
<dbReference type="STRING" id="883161.HMPREF9306_00763"/>
<keyword evidence="3" id="KW-1185">Reference proteome</keyword>
<organism evidence="2 3">
    <name type="scientific">Propionimicrobium lymphophilum ACS-093-V-SCH5</name>
    <dbReference type="NCBI Taxonomy" id="883161"/>
    <lineage>
        <taxon>Bacteria</taxon>
        <taxon>Bacillati</taxon>
        <taxon>Actinomycetota</taxon>
        <taxon>Actinomycetes</taxon>
        <taxon>Propionibacteriales</taxon>
        <taxon>Propionibacteriaceae</taxon>
        <taxon>Propionimicrobium</taxon>
    </lineage>
</organism>
<name>S2WKQ5_9ACTN</name>
<accession>S2WKQ5</accession>
<proteinExistence type="predicted"/>
<protein>
    <recommendedName>
        <fullName evidence="1">Dinitrogenase iron-molybdenum cofactor biosynthesis domain-containing protein</fullName>
    </recommendedName>
</protein>
<feature type="domain" description="Dinitrogenase iron-molybdenum cofactor biosynthesis" evidence="1">
    <location>
        <begin position="56"/>
        <end position="149"/>
    </location>
</feature>
<dbReference type="InterPro" id="IPR003731">
    <property type="entry name" value="Di-Nase_FeMo-co_biosynth"/>
</dbReference>
<sequence length="161" mass="17330">MAENQGCCGGGCGCGGGAGNSENVISIEEVVGTSGVAAQAMRDAQCVIVTVPVTEDESIERRFGKAPRMAVAKVCGDGLLDWQVYDVNWDVLHDQSQHGEHHARIVKFMRENQVERVLFEHMGPPMMNTLNKMGLTLIQVDDPDSFENAKEAAVAAGQLEV</sequence>
<dbReference type="InterPro" id="IPR036105">
    <property type="entry name" value="DiNase_FeMo-co_biosyn_sf"/>
</dbReference>
<comment type="caution">
    <text evidence="2">The sequence shown here is derived from an EMBL/GenBank/DDBJ whole genome shotgun (WGS) entry which is preliminary data.</text>
</comment>
<gene>
    <name evidence="2" type="ORF">HMPREF9306_00763</name>
</gene>
<evidence type="ECO:0000259" key="1">
    <source>
        <dbReference type="Pfam" id="PF02579"/>
    </source>
</evidence>
<evidence type="ECO:0000313" key="3">
    <source>
        <dbReference type="Proteomes" id="UP000014417"/>
    </source>
</evidence>
<dbReference type="SUPFAM" id="SSF53146">
    <property type="entry name" value="Nitrogenase accessory factor-like"/>
    <property type="match status" value="1"/>
</dbReference>
<dbReference type="Proteomes" id="UP000014417">
    <property type="component" value="Unassembled WGS sequence"/>
</dbReference>
<dbReference type="AlphaFoldDB" id="S2WKQ5"/>
<dbReference type="EMBL" id="AGZR01000005">
    <property type="protein sequence ID" value="EPD33232.1"/>
    <property type="molecule type" value="Genomic_DNA"/>
</dbReference>
<evidence type="ECO:0000313" key="2">
    <source>
        <dbReference type="EMBL" id="EPD33232.1"/>
    </source>
</evidence>